<proteinExistence type="predicted"/>
<keyword evidence="1" id="KW-1185">Reference proteome</keyword>
<organism evidence="1 2">
    <name type="scientific">Nicotiana tabacum</name>
    <name type="common">Common tobacco</name>
    <dbReference type="NCBI Taxonomy" id="4097"/>
    <lineage>
        <taxon>Eukaryota</taxon>
        <taxon>Viridiplantae</taxon>
        <taxon>Streptophyta</taxon>
        <taxon>Embryophyta</taxon>
        <taxon>Tracheophyta</taxon>
        <taxon>Spermatophyta</taxon>
        <taxon>Magnoliopsida</taxon>
        <taxon>eudicotyledons</taxon>
        <taxon>Gunneridae</taxon>
        <taxon>Pentapetalae</taxon>
        <taxon>asterids</taxon>
        <taxon>lamiids</taxon>
        <taxon>Solanales</taxon>
        <taxon>Solanaceae</taxon>
        <taxon>Nicotianoideae</taxon>
        <taxon>Nicotianeae</taxon>
        <taxon>Nicotiana</taxon>
    </lineage>
</organism>
<reference evidence="1" key="1">
    <citation type="journal article" date="2014" name="Nat. Commun.">
        <title>The tobacco genome sequence and its comparison with those of tomato and potato.</title>
        <authorList>
            <person name="Sierro N."/>
            <person name="Battey J.N."/>
            <person name="Ouadi S."/>
            <person name="Bakaher N."/>
            <person name="Bovet L."/>
            <person name="Willig A."/>
            <person name="Goepfert S."/>
            <person name="Peitsch M.C."/>
            <person name="Ivanov N.V."/>
        </authorList>
    </citation>
    <scope>NUCLEOTIDE SEQUENCE [LARGE SCALE GENOMIC DNA]</scope>
</reference>
<name>A0AC58TDX0_TOBAC</name>
<protein>
    <submittedName>
        <fullName evidence="2">Uncharacterized protein LOC142173681</fullName>
    </submittedName>
</protein>
<dbReference type="Proteomes" id="UP000790787">
    <property type="component" value="Chromosome 19"/>
</dbReference>
<accession>A0AC58TDX0</accession>
<sequence>MASDSSPTDDIKPFFTSISNPSTITTVRLQGSDNYTPWSSLVEMWFMGQGYEDHLVKSASDIDTSERTKWTRIDAQLCNLIWNSLDPKLLKLFQSCKTCYKDNQDMTSYLGQMDTLKEYFDSLMPLSTNITMQEQERDKFFMILALKGLRSDLSSIHRDKMSIKGGKVKALDLTAIIATSPVILDKLVGNSTVDQHVLTITVLLMFSPISPWILDSGTFDYISGNQNLFSNFTHSSTFSADRSIGKMIETEYESQRLYYLSKSQPLVAFTSAALADLLHNRLGHLSLAKFQKLIHSFSTLSSIECEYCQLRKHTRTSFPKRVNNRASSMFDIVHSDVWGPSRVVSSLGFQYFVTFIDDFSRCIWVLRSDNSKEYLSSPFDNSMSSQGITHQTSCAYTPQQNGVAECQNLYHLPLKAFGCTCSVHDHSPGNDKLQPKSIKCVFRGYSRYQKGQSSNNPEVAPPSLQVYSRRARLPAHFNSTTPDPDTVTIPKTVDEALEHPGWRGAMIEEMIALETNNIGNWSSYRRKNLLLDVDGYT</sequence>
<evidence type="ECO:0000313" key="2">
    <source>
        <dbReference type="RefSeq" id="XP_075095402.1"/>
    </source>
</evidence>
<dbReference type="RefSeq" id="XP_075095402.1">
    <property type="nucleotide sequence ID" value="XM_075239301.1"/>
</dbReference>
<gene>
    <name evidence="2" type="primary">LOC142173681</name>
</gene>
<evidence type="ECO:0000313" key="1">
    <source>
        <dbReference type="Proteomes" id="UP000790787"/>
    </source>
</evidence>
<reference evidence="2" key="2">
    <citation type="submission" date="2025-08" db="UniProtKB">
        <authorList>
            <consortium name="RefSeq"/>
        </authorList>
    </citation>
    <scope>IDENTIFICATION</scope>
    <source>
        <tissue evidence="2">Leaf</tissue>
    </source>
</reference>